<dbReference type="Gene3D" id="2.60.120.260">
    <property type="entry name" value="Galactose-binding domain-like"/>
    <property type="match status" value="2"/>
</dbReference>
<keyword evidence="8" id="KW-1185">Reference proteome</keyword>
<dbReference type="Proteomes" id="UP000834106">
    <property type="component" value="Chromosome 1"/>
</dbReference>
<organism evidence="7 8">
    <name type="scientific">Fraxinus pennsylvanica</name>
    <dbReference type="NCBI Taxonomy" id="56036"/>
    <lineage>
        <taxon>Eukaryota</taxon>
        <taxon>Viridiplantae</taxon>
        <taxon>Streptophyta</taxon>
        <taxon>Embryophyta</taxon>
        <taxon>Tracheophyta</taxon>
        <taxon>Spermatophyta</taxon>
        <taxon>Magnoliopsida</taxon>
        <taxon>eudicotyledons</taxon>
        <taxon>Gunneridae</taxon>
        <taxon>Pentapetalae</taxon>
        <taxon>asterids</taxon>
        <taxon>lamiids</taxon>
        <taxon>Lamiales</taxon>
        <taxon>Oleaceae</taxon>
        <taxon>Oleeae</taxon>
        <taxon>Fraxinus</taxon>
    </lineage>
</organism>
<dbReference type="PROSITE" id="PS51760">
    <property type="entry name" value="GH10_2"/>
    <property type="match status" value="1"/>
</dbReference>
<keyword evidence="3" id="KW-0378">Hydrolase</keyword>
<accession>A0AAD1YKM3</accession>
<protein>
    <recommendedName>
        <fullName evidence="6">GH10 domain-containing protein</fullName>
    </recommendedName>
</protein>
<dbReference type="Pfam" id="PF00331">
    <property type="entry name" value="Glyco_hydro_10"/>
    <property type="match status" value="1"/>
</dbReference>
<feature type="domain" description="GH10" evidence="6">
    <location>
        <begin position="432"/>
        <end position="657"/>
    </location>
</feature>
<dbReference type="InterPro" id="IPR008979">
    <property type="entry name" value="Galactose-bd-like_sf"/>
</dbReference>
<dbReference type="PANTHER" id="PTHR31490">
    <property type="entry name" value="GLYCOSYL HYDROLASE"/>
    <property type="match status" value="1"/>
</dbReference>
<keyword evidence="4" id="KW-0119">Carbohydrate metabolism</keyword>
<evidence type="ECO:0000313" key="8">
    <source>
        <dbReference type="Proteomes" id="UP000834106"/>
    </source>
</evidence>
<keyword evidence="5" id="KW-0624">Polysaccharide degradation</keyword>
<evidence type="ECO:0000313" key="7">
    <source>
        <dbReference type="EMBL" id="CAI9753076.1"/>
    </source>
</evidence>
<sequence>MYCKISSRITSLYDEPFFSLLHQKSKPIRRNQETVAILVLAFTLRSVLVFPSSSEYDSQSTGSVCDGDRNIILNPRFDNALCNWVGRGCMIALYDSMADGEVLPMSGKHFASTEDLTEPWNGIQQEITGRVQRKLAYEFASVVRIYGYNITISDITAKVWVQAPDLREHYIKIASVKATDEDWVQLQGKFLLNCSPARVIICLVGPPRGTDILLDNLVVKHAPKVPPSLPTIIENPALGVNIIANSNLSNDTSGWFAHGNCTLTIGNGTPVNLPPMARDSLGIQKPLSGRYVLVTNRTKTWMGPAQMITDKLKLYLTYQVSAWVRIGSRATRPQNIRVTLKVDDLQWVNCGKVEVTDQKWLEISGSFRIEKKPAKVQAYVHGPDAGLDLLVAGLHIFPVDRHARFSHLKQQTEKIRKRDLILKFTSDSWPLVGNSVKIRQTENSFPFGSCINTRDVDNEDFVDFFSKNFNWAVFGNELKWVWMEPRKGELNYKDAEELLNFCISRNIQVRGHCIFEEAESAVQSWVRGLKEDKYELMSAVENRLSDLLTRYNGKLKHYDVNNEMLHGSFYQDHLGKDIRANIFKNAKQLDPSAILFVNDYHVEEGRTCDSRSSLDKYIEHIIDLQEQGAPVGGIGIQGHMNSPVGPIVSSAHDKLRD</sequence>
<evidence type="ECO:0000256" key="5">
    <source>
        <dbReference type="ARBA" id="ARBA00023326"/>
    </source>
</evidence>
<dbReference type="SMART" id="SM00633">
    <property type="entry name" value="Glyco_10"/>
    <property type="match status" value="1"/>
</dbReference>
<dbReference type="InterPro" id="IPR017853">
    <property type="entry name" value="GH"/>
</dbReference>
<dbReference type="GO" id="GO:0000272">
    <property type="term" value="P:polysaccharide catabolic process"/>
    <property type="evidence" value="ECO:0007669"/>
    <property type="project" value="UniProtKB-KW"/>
</dbReference>
<dbReference type="Pfam" id="PF02018">
    <property type="entry name" value="CBM_4_9"/>
    <property type="match status" value="2"/>
</dbReference>
<dbReference type="Gene3D" id="3.20.20.80">
    <property type="entry name" value="Glycosidases"/>
    <property type="match status" value="1"/>
</dbReference>
<proteinExistence type="inferred from homology"/>
<dbReference type="PANTHER" id="PTHR31490:SF1">
    <property type="entry name" value="ENDO-1,4-BETA-XYLANASE 1"/>
    <property type="match status" value="1"/>
</dbReference>
<evidence type="ECO:0000256" key="3">
    <source>
        <dbReference type="ARBA" id="ARBA00022801"/>
    </source>
</evidence>
<dbReference type="PRINTS" id="PR00134">
    <property type="entry name" value="GLHYDRLASE10"/>
</dbReference>
<dbReference type="GO" id="GO:0031176">
    <property type="term" value="F:endo-1,4-beta-xylanase activity"/>
    <property type="evidence" value="ECO:0007669"/>
    <property type="project" value="UniProtKB-ARBA"/>
</dbReference>
<evidence type="ECO:0000256" key="4">
    <source>
        <dbReference type="ARBA" id="ARBA00023277"/>
    </source>
</evidence>
<evidence type="ECO:0000259" key="6">
    <source>
        <dbReference type="PROSITE" id="PS51760"/>
    </source>
</evidence>
<dbReference type="InterPro" id="IPR003305">
    <property type="entry name" value="CenC_carb-bd"/>
</dbReference>
<dbReference type="SUPFAM" id="SSF51445">
    <property type="entry name" value="(Trans)glycosidases"/>
    <property type="match status" value="1"/>
</dbReference>
<comment type="similarity">
    <text evidence="1">Belongs to the glycosyl hydrolase 10 (cellulase F) family.</text>
</comment>
<evidence type="ECO:0000256" key="2">
    <source>
        <dbReference type="ARBA" id="ARBA00022737"/>
    </source>
</evidence>
<gene>
    <name evidence="7" type="ORF">FPE_LOCUS507</name>
</gene>
<dbReference type="InterPro" id="IPR001000">
    <property type="entry name" value="GH10_dom"/>
</dbReference>
<keyword evidence="2" id="KW-0677">Repeat</keyword>
<reference evidence="7" key="1">
    <citation type="submission" date="2023-05" db="EMBL/GenBank/DDBJ databases">
        <authorList>
            <person name="Huff M."/>
        </authorList>
    </citation>
    <scope>NUCLEOTIDE SEQUENCE</scope>
</reference>
<name>A0AAD1YKM3_9LAMI</name>
<dbReference type="InterPro" id="IPR044846">
    <property type="entry name" value="GH10"/>
</dbReference>
<dbReference type="SUPFAM" id="SSF49785">
    <property type="entry name" value="Galactose-binding domain-like"/>
    <property type="match status" value="2"/>
</dbReference>
<evidence type="ECO:0000256" key="1">
    <source>
        <dbReference type="ARBA" id="ARBA00007495"/>
    </source>
</evidence>
<dbReference type="AlphaFoldDB" id="A0AAD1YKM3"/>
<dbReference type="EMBL" id="OU503036">
    <property type="protein sequence ID" value="CAI9753076.1"/>
    <property type="molecule type" value="Genomic_DNA"/>
</dbReference>